<feature type="transmembrane region" description="Helical" evidence="7">
    <location>
        <begin position="287"/>
        <end position="304"/>
    </location>
</feature>
<dbReference type="PROSITE" id="PS50850">
    <property type="entry name" value="MFS"/>
    <property type="match status" value="1"/>
</dbReference>
<dbReference type="CDD" id="cd17325">
    <property type="entry name" value="MFS_MdtG_SLC18_like"/>
    <property type="match status" value="1"/>
</dbReference>
<comment type="subcellular location">
    <subcellularLocation>
        <location evidence="1">Cell membrane</location>
        <topology evidence="1">Multi-pass membrane protein</topology>
    </subcellularLocation>
</comment>
<evidence type="ECO:0000256" key="3">
    <source>
        <dbReference type="ARBA" id="ARBA00022475"/>
    </source>
</evidence>
<dbReference type="InterPro" id="IPR036259">
    <property type="entry name" value="MFS_trans_sf"/>
</dbReference>
<evidence type="ECO:0000256" key="5">
    <source>
        <dbReference type="ARBA" id="ARBA00022989"/>
    </source>
</evidence>
<reference evidence="9 10" key="1">
    <citation type="submission" date="2024-07" db="EMBL/GenBank/DDBJ databases">
        <authorList>
            <person name="Lee S."/>
            <person name="Kang M."/>
        </authorList>
    </citation>
    <scope>NUCLEOTIDE SEQUENCE [LARGE SCALE GENOMIC DNA]</scope>
    <source>
        <strain evidence="9 10">DS6</strain>
    </source>
</reference>
<evidence type="ECO:0000259" key="8">
    <source>
        <dbReference type="PROSITE" id="PS50850"/>
    </source>
</evidence>
<dbReference type="PANTHER" id="PTHR23517:SF3">
    <property type="entry name" value="INTEGRAL MEMBRANE TRANSPORT PROTEIN"/>
    <property type="match status" value="1"/>
</dbReference>
<feature type="domain" description="Major facilitator superfamily (MFS) profile" evidence="8">
    <location>
        <begin position="21"/>
        <end position="401"/>
    </location>
</feature>
<feature type="transmembrane region" description="Helical" evidence="7">
    <location>
        <begin position="223"/>
        <end position="240"/>
    </location>
</feature>
<evidence type="ECO:0000313" key="9">
    <source>
        <dbReference type="EMBL" id="MEX0426031.1"/>
    </source>
</evidence>
<dbReference type="PANTHER" id="PTHR23517">
    <property type="entry name" value="RESISTANCE PROTEIN MDTM, PUTATIVE-RELATED-RELATED"/>
    <property type="match status" value="1"/>
</dbReference>
<name>A0ABV3SSX6_9ACTN</name>
<accession>A0ABV3SSX6</accession>
<evidence type="ECO:0000256" key="6">
    <source>
        <dbReference type="ARBA" id="ARBA00023136"/>
    </source>
</evidence>
<comment type="caution">
    <text evidence="9">The sequence shown here is derived from an EMBL/GenBank/DDBJ whole genome shotgun (WGS) entry which is preliminary data.</text>
</comment>
<keyword evidence="2" id="KW-0813">Transport</keyword>
<keyword evidence="3" id="KW-1003">Cell membrane</keyword>
<sequence length="420" mass="42784">MTETRDPVTGPETAAAVLRRIAPSALLPALVYEIGNGAIAPIIALVALAEGASTAVAGLMLSMLGIGRILGDVPAARLADRLGDRRAMVCASTVTAAGLAVCWAVPSIVALALALLVIGACNATFYLARQTYISDVVSIELRARALSTLAGSHRIGLFIGPFLGAAAIAVWGTRAAFGVAILSTVATGVLLLLVPDQEHAGDRPPAHRGGGSTTAMYRAHQQLFWTLGLAVLAVGAVRAARQTVLPLWAEHIGLDAATTSLVFGVANAVDMSLFYPSGHVMDRLGRLAVAVPSMTLLGVGMMLLPLSHDALLLGVIAVVMSIGNGIGSGIMMTLGADAAPARGRTTFLAIWRLLSDSGNALGPLVPAAVAATATLAVGVSVTGLLGLAAAAGLARWVPRHSTYATPAMVRAHHATIRRGG</sequence>
<dbReference type="Gene3D" id="1.20.1250.20">
    <property type="entry name" value="MFS general substrate transporter like domains"/>
    <property type="match status" value="2"/>
</dbReference>
<proteinExistence type="predicted"/>
<dbReference type="EMBL" id="JBFPJR010000001">
    <property type="protein sequence ID" value="MEX0426031.1"/>
    <property type="molecule type" value="Genomic_DNA"/>
</dbReference>
<evidence type="ECO:0000256" key="2">
    <source>
        <dbReference type="ARBA" id="ARBA00022448"/>
    </source>
</evidence>
<keyword evidence="5 7" id="KW-1133">Transmembrane helix</keyword>
<organism evidence="9 10">
    <name type="scientific">Nocardioides eburneus</name>
    <dbReference type="NCBI Taxonomy" id="3231482"/>
    <lineage>
        <taxon>Bacteria</taxon>
        <taxon>Bacillati</taxon>
        <taxon>Actinomycetota</taxon>
        <taxon>Actinomycetes</taxon>
        <taxon>Propionibacteriales</taxon>
        <taxon>Nocardioidaceae</taxon>
        <taxon>Nocardioides</taxon>
    </lineage>
</organism>
<keyword evidence="6 7" id="KW-0472">Membrane</keyword>
<gene>
    <name evidence="9" type="ORF">AB3X52_00240</name>
</gene>
<keyword evidence="4 7" id="KW-0812">Transmembrane</keyword>
<dbReference type="RefSeq" id="WP_367990585.1">
    <property type="nucleotide sequence ID" value="NZ_JBFPJR010000001.1"/>
</dbReference>
<feature type="transmembrane region" description="Helical" evidence="7">
    <location>
        <begin position="310"/>
        <end position="334"/>
    </location>
</feature>
<dbReference type="Pfam" id="PF07690">
    <property type="entry name" value="MFS_1"/>
    <property type="match status" value="1"/>
</dbReference>
<evidence type="ECO:0000313" key="10">
    <source>
        <dbReference type="Proteomes" id="UP001556631"/>
    </source>
</evidence>
<feature type="transmembrane region" description="Helical" evidence="7">
    <location>
        <begin position="252"/>
        <end position="275"/>
    </location>
</feature>
<dbReference type="Proteomes" id="UP001556631">
    <property type="component" value="Unassembled WGS sequence"/>
</dbReference>
<dbReference type="SUPFAM" id="SSF103473">
    <property type="entry name" value="MFS general substrate transporter"/>
    <property type="match status" value="1"/>
</dbReference>
<feature type="transmembrane region" description="Helical" evidence="7">
    <location>
        <begin position="38"/>
        <end position="66"/>
    </location>
</feature>
<feature type="transmembrane region" description="Helical" evidence="7">
    <location>
        <begin position="149"/>
        <end position="169"/>
    </location>
</feature>
<dbReference type="InterPro" id="IPR020846">
    <property type="entry name" value="MFS_dom"/>
</dbReference>
<evidence type="ECO:0000256" key="7">
    <source>
        <dbReference type="SAM" id="Phobius"/>
    </source>
</evidence>
<dbReference type="InterPro" id="IPR011701">
    <property type="entry name" value="MFS"/>
</dbReference>
<protein>
    <submittedName>
        <fullName evidence="9">MFS transporter</fullName>
    </submittedName>
</protein>
<evidence type="ECO:0000256" key="4">
    <source>
        <dbReference type="ARBA" id="ARBA00022692"/>
    </source>
</evidence>
<keyword evidence="10" id="KW-1185">Reference proteome</keyword>
<dbReference type="InterPro" id="IPR050171">
    <property type="entry name" value="MFS_Transporters"/>
</dbReference>
<feature type="transmembrane region" description="Helical" evidence="7">
    <location>
        <begin position="175"/>
        <end position="194"/>
    </location>
</feature>
<evidence type="ECO:0000256" key="1">
    <source>
        <dbReference type="ARBA" id="ARBA00004651"/>
    </source>
</evidence>